<organism evidence="12">
    <name type="scientific">Micromonas pusilla (strain CCMP1545)</name>
    <name type="common">Picoplanktonic green alga</name>
    <dbReference type="NCBI Taxonomy" id="564608"/>
    <lineage>
        <taxon>Eukaryota</taxon>
        <taxon>Viridiplantae</taxon>
        <taxon>Chlorophyta</taxon>
        <taxon>Mamiellophyceae</taxon>
        <taxon>Mamiellales</taxon>
        <taxon>Mamiellaceae</taxon>
        <taxon>Micromonas</taxon>
    </lineage>
</organism>
<accession>C1N0Q0</accession>
<dbReference type="GO" id="GO:0050660">
    <property type="term" value="F:flavin adenine dinucleotide binding"/>
    <property type="evidence" value="ECO:0007669"/>
    <property type="project" value="InterPro"/>
</dbReference>
<dbReference type="KEGG" id="mpp:MICPUCDRAFT_1575"/>
<dbReference type="Pfam" id="PF03471">
    <property type="entry name" value="CorC_HlyC"/>
    <property type="match status" value="1"/>
</dbReference>
<dbReference type="GeneID" id="9686869"/>
<protein>
    <submittedName>
        <fullName evidence="11">HlyC/CorC family</fullName>
    </submittedName>
</protein>
<dbReference type="STRING" id="564608.C1N0Q0"/>
<dbReference type="PANTHER" id="PTHR22777">
    <property type="entry name" value="HEMOLYSIN-RELATED"/>
    <property type="match status" value="1"/>
</dbReference>
<evidence type="ECO:0000256" key="2">
    <source>
        <dbReference type="ARBA" id="ARBA00022692"/>
    </source>
</evidence>
<gene>
    <name evidence="11" type="ORF">MICPUCDRAFT_1575</name>
</gene>
<dbReference type="EMBL" id="GG663744">
    <property type="protein sequence ID" value="EEH54308.1"/>
    <property type="molecule type" value="Genomic_DNA"/>
</dbReference>
<evidence type="ECO:0000313" key="11">
    <source>
        <dbReference type="EMBL" id="EEH54308.1"/>
    </source>
</evidence>
<evidence type="ECO:0000256" key="4">
    <source>
        <dbReference type="ARBA" id="ARBA00022989"/>
    </source>
</evidence>
<keyword evidence="4 8" id="KW-1133">Transmembrane helix</keyword>
<dbReference type="AlphaFoldDB" id="C1N0Q0"/>
<dbReference type="PROSITE" id="PS51371">
    <property type="entry name" value="CBS"/>
    <property type="match status" value="2"/>
</dbReference>
<feature type="domain" description="CNNM transmembrane" evidence="10">
    <location>
        <begin position="1"/>
        <end position="173"/>
    </location>
</feature>
<feature type="domain" description="CBS" evidence="9">
    <location>
        <begin position="259"/>
        <end position="317"/>
    </location>
</feature>
<evidence type="ECO:0000256" key="6">
    <source>
        <dbReference type="ARBA" id="ARBA00023136"/>
    </source>
</evidence>
<dbReference type="InterPro" id="IPR005170">
    <property type="entry name" value="Transptr-assoc_dom"/>
</dbReference>
<dbReference type="OMA" id="TIGRQHP"/>
<evidence type="ECO:0000256" key="5">
    <source>
        <dbReference type="ARBA" id="ARBA00023122"/>
    </source>
</evidence>
<keyword evidence="12" id="KW-1185">Reference proteome</keyword>
<dbReference type="FunFam" id="3.10.580.10:FF:000002">
    <property type="entry name" value="Magnesium/cobalt efflux protein CorC"/>
    <property type="match status" value="1"/>
</dbReference>
<keyword evidence="5 7" id="KW-0129">CBS domain</keyword>
<evidence type="ECO:0000259" key="9">
    <source>
        <dbReference type="PROSITE" id="PS51371"/>
    </source>
</evidence>
<feature type="non-terminal residue" evidence="11">
    <location>
        <position position="402"/>
    </location>
</feature>
<reference evidence="11 12" key="1">
    <citation type="journal article" date="2009" name="Science">
        <title>Green evolution and dynamic adaptations revealed by genomes of the marine picoeukaryotes Micromonas.</title>
        <authorList>
            <person name="Worden A.Z."/>
            <person name="Lee J.H."/>
            <person name="Mock T."/>
            <person name="Rouze P."/>
            <person name="Simmons M.P."/>
            <person name="Aerts A.L."/>
            <person name="Allen A.E."/>
            <person name="Cuvelier M.L."/>
            <person name="Derelle E."/>
            <person name="Everett M.V."/>
            <person name="Foulon E."/>
            <person name="Grimwood J."/>
            <person name="Gundlach H."/>
            <person name="Henrissat B."/>
            <person name="Napoli C."/>
            <person name="McDonald S.M."/>
            <person name="Parker M.S."/>
            <person name="Rombauts S."/>
            <person name="Salamov A."/>
            <person name="Von Dassow P."/>
            <person name="Badger J.H."/>
            <person name="Coutinho P.M."/>
            <person name="Demir E."/>
            <person name="Dubchak I."/>
            <person name="Gentemann C."/>
            <person name="Eikrem W."/>
            <person name="Gready J.E."/>
            <person name="John U."/>
            <person name="Lanier W."/>
            <person name="Lindquist E.A."/>
            <person name="Lucas S."/>
            <person name="Mayer K.F."/>
            <person name="Moreau H."/>
            <person name="Not F."/>
            <person name="Otillar R."/>
            <person name="Panaud O."/>
            <person name="Pangilinan J."/>
            <person name="Paulsen I."/>
            <person name="Piegu B."/>
            <person name="Poliakov A."/>
            <person name="Robbens S."/>
            <person name="Schmutz J."/>
            <person name="Toulza E."/>
            <person name="Wyss T."/>
            <person name="Zelensky A."/>
            <person name="Zhou K."/>
            <person name="Armbrust E.V."/>
            <person name="Bhattacharya D."/>
            <person name="Goodenough U.W."/>
            <person name="Van de Peer Y."/>
            <person name="Grigoriev I.V."/>
        </authorList>
    </citation>
    <scope>NUCLEOTIDE SEQUENCE [LARGE SCALE GENOMIC DNA]</scope>
    <source>
        <strain evidence="11 12">CCMP1545</strain>
    </source>
</reference>
<comment type="subcellular location">
    <subcellularLocation>
        <location evidence="1">Membrane</location>
        <topology evidence="1">Multi-pass membrane protein</topology>
    </subcellularLocation>
</comment>
<dbReference type="RefSeq" id="XP_003061678.1">
    <property type="nucleotide sequence ID" value="XM_003061632.1"/>
</dbReference>
<evidence type="ECO:0000313" key="12">
    <source>
        <dbReference type="Proteomes" id="UP000001876"/>
    </source>
</evidence>
<dbReference type="InterPro" id="IPR036318">
    <property type="entry name" value="FAD-bd_PCMH-like_sf"/>
</dbReference>
<dbReference type="SUPFAM" id="SSF56176">
    <property type="entry name" value="FAD-binding/transporter-associated domain-like"/>
    <property type="match status" value="1"/>
</dbReference>
<keyword evidence="2 8" id="KW-0812">Transmembrane</keyword>
<keyword evidence="6 8" id="KW-0472">Membrane</keyword>
<dbReference type="InterPro" id="IPR046342">
    <property type="entry name" value="CBS_dom_sf"/>
</dbReference>
<dbReference type="Pfam" id="PF00571">
    <property type="entry name" value="CBS"/>
    <property type="match status" value="2"/>
</dbReference>
<sequence length="402" mass="43912">LLVVYAFFAISETAITTLWPWKVREISDQEGPDSPFTLLRRDINRFLTTILIGSTVSGIASATVATEAALTIWGEGGVGPMTLALTLVTLVCCEIAPKSIAVQHAAAVARVVIPVIATLSHFVYPLGRVCAGAVNFVFSLFGIRGSAEPFVSEEELKLVLSGAAKSGQVDSDESEMIQNVLEMSETPVREVMTPLVRVVGVDQSASLHELQKIWREHRYSRVPVYNDRIDNIVGVVYSMRLLEYDMGAEMLSKVSVEGLTQKPPFYVPESMSVVKLMRELLARKTHMCIVVNEFGGTIGIATFEDCVEEIVGEIYDETDDREPASSDYVRAVKGQTDVYDVDYRAQVSDLGDALGVDIPSSALYDTVGGFTCDCFDRIPATGETILITLPAQTGYLEDDDDE</sequence>
<dbReference type="InterPro" id="IPR016169">
    <property type="entry name" value="FAD-bd_PCMH_sub2"/>
</dbReference>
<dbReference type="InterPro" id="IPR002550">
    <property type="entry name" value="CNNM"/>
</dbReference>
<proteinExistence type="predicted"/>
<feature type="non-terminal residue" evidence="11">
    <location>
        <position position="1"/>
    </location>
</feature>
<dbReference type="SUPFAM" id="SSF54631">
    <property type="entry name" value="CBS-domain pair"/>
    <property type="match status" value="1"/>
</dbReference>
<name>C1N0Q0_MICPC</name>
<evidence type="ECO:0000256" key="1">
    <source>
        <dbReference type="ARBA" id="ARBA00004141"/>
    </source>
</evidence>
<dbReference type="Gene3D" id="3.30.465.10">
    <property type="match status" value="1"/>
</dbReference>
<dbReference type="InterPro" id="IPR000644">
    <property type="entry name" value="CBS_dom"/>
</dbReference>
<dbReference type="PANTHER" id="PTHR22777:SF17">
    <property type="entry name" value="UPF0053 PROTEIN SLL0260"/>
    <property type="match status" value="1"/>
</dbReference>
<evidence type="ECO:0000256" key="8">
    <source>
        <dbReference type="PROSITE-ProRule" id="PRU01193"/>
    </source>
</evidence>
<dbReference type="Gene3D" id="3.10.580.10">
    <property type="entry name" value="CBS-domain"/>
    <property type="match status" value="1"/>
</dbReference>
<dbReference type="Proteomes" id="UP000001876">
    <property type="component" value="Unassembled WGS sequence"/>
</dbReference>
<evidence type="ECO:0000259" key="10">
    <source>
        <dbReference type="PROSITE" id="PS51846"/>
    </source>
</evidence>
<dbReference type="CDD" id="cd04590">
    <property type="entry name" value="CBS_pair_CorC_HlyC_assoc"/>
    <property type="match status" value="1"/>
</dbReference>
<dbReference type="OrthoDB" id="5353557at2759"/>
<evidence type="ECO:0000256" key="3">
    <source>
        <dbReference type="ARBA" id="ARBA00022737"/>
    </source>
</evidence>
<evidence type="ECO:0000256" key="7">
    <source>
        <dbReference type="PROSITE-ProRule" id="PRU00703"/>
    </source>
</evidence>
<dbReference type="eggNOG" id="KOG2118">
    <property type="taxonomic scope" value="Eukaryota"/>
</dbReference>
<dbReference type="PROSITE" id="PS51846">
    <property type="entry name" value="CNNM"/>
    <property type="match status" value="1"/>
</dbReference>
<dbReference type="Pfam" id="PF01595">
    <property type="entry name" value="CNNM"/>
    <property type="match status" value="1"/>
</dbReference>
<keyword evidence="3" id="KW-0677">Repeat</keyword>
<dbReference type="GO" id="GO:0016020">
    <property type="term" value="C:membrane"/>
    <property type="evidence" value="ECO:0007669"/>
    <property type="project" value="UniProtKB-SubCell"/>
</dbReference>
<feature type="domain" description="CBS" evidence="9">
    <location>
        <begin position="192"/>
        <end position="254"/>
    </location>
</feature>
<dbReference type="InterPro" id="IPR044751">
    <property type="entry name" value="Ion_transp-like_CBS"/>
</dbReference>